<keyword evidence="2" id="KW-0472">Membrane</keyword>
<accession>A0A2W1JSS7</accession>
<protein>
    <submittedName>
        <fullName evidence="3">Uncharacterized protein</fullName>
    </submittedName>
</protein>
<dbReference type="AlphaFoldDB" id="A0A2W1JSS7"/>
<dbReference type="RefSeq" id="WP_146242322.1">
    <property type="nucleotide sequence ID" value="NZ_CAWNWM010000005.1"/>
</dbReference>
<dbReference type="Proteomes" id="UP000248857">
    <property type="component" value="Unassembled WGS sequence"/>
</dbReference>
<organism evidence="3 4">
    <name type="scientific">Acaryochloris thomasi RCC1774</name>
    <dbReference type="NCBI Taxonomy" id="1764569"/>
    <lineage>
        <taxon>Bacteria</taxon>
        <taxon>Bacillati</taxon>
        <taxon>Cyanobacteriota</taxon>
        <taxon>Cyanophyceae</taxon>
        <taxon>Acaryochloridales</taxon>
        <taxon>Acaryochloridaceae</taxon>
        <taxon>Acaryochloris</taxon>
        <taxon>Acaryochloris thomasi</taxon>
    </lineage>
</organism>
<dbReference type="EMBL" id="PQWO01000005">
    <property type="protein sequence ID" value="PZD73672.1"/>
    <property type="molecule type" value="Genomic_DNA"/>
</dbReference>
<keyword evidence="2" id="KW-1133">Transmembrane helix</keyword>
<gene>
    <name evidence="3" type="ORF">C1752_02070</name>
</gene>
<proteinExistence type="predicted"/>
<evidence type="ECO:0000256" key="1">
    <source>
        <dbReference type="SAM" id="MobiDB-lite"/>
    </source>
</evidence>
<feature type="transmembrane region" description="Helical" evidence="2">
    <location>
        <begin position="47"/>
        <end position="67"/>
    </location>
</feature>
<comment type="caution">
    <text evidence="3">The sequence shown here is derived from an EMBL/GenBank/DDBJ whole genome shotgun (WGS) entry which is preliminary data.</text>
</comment>
<sequence length="71" mass="7241">MKRVVMALGAAVVLSSVGGMSEAKTNRSDSAQRDSLTSSGGVSLPILYGVMGAVMLGTLGGMTYMFVKPAK</sequence>
<evidence type="ECO:0000313" key="4">
    <source>
        <dbReference type="Proteomes" id="UP000248857"/>
    </source>
</evidence>
<keyword evidence="2" id="KW-0812">Transmembrane</keyword>
<name>A0A2W1JSS7_9CYAN</name>
<evidence type="ECO:0000256" key="2">
    <source>
        <dbReference type="SAM" id="Phobius"/>
    </source>
</evidence>
<feature type="region of interest" description="Disordered" evidence="1">
    <location>
        <begin position="21"/>
        <end position="40"/>
    </location>
</feature>
<evidence type="ECO:0000313" key="3">
    <source>
        <dbReference type="EMBL" id="PZD73672.1"/>
    </source>
</evidence>
<keyword evidence="4" id="KW-1185">Reference proteome</keyword>
<reference evidence="3 4" key="1">
    <citation type="journal article" date="2018" name="Sci. Rep.">
        <title>A novel species of the marine cyanobacterium Acaryochloris with a unique pigment content and lifestyle.</title>
        <authorList>
            <person name="Partensky F."/>
            <person name="Six C."/>
            <person name="Ratin M."/>
            <person name="Garczarek L."/>
            <person name="Vaulot D."/>
            <person name="Probert I."/>
            <person name="Calteau A."/>
            <person name="Gourvil P."/>
            <person name="Marie D."/>
            <person name="Grebert T."/>
            <person name="Bouchier C."/>
            <person name="Le Panse S."/>
            <person name="Gachenot M."/>
            <person name="Rodriguez F."/>
            <person name="Garrido J.L."/>
        </authorList>
    </citation>
    <scope>NUCLEOTIDE SEQUENCE [LARGE SCALE GENOMIC DNA]</scope>
    <source>
        <strain evidence="3 4">RCC1774</strain>
    </source>
</reference>